<keyword evidence="3 6" id="KW-0732">Signal</keyword>
<evidence type="ECO:0000313" key="7">
    <source>
        <dbReference type="EMBL" id="NNM71815.1"/>
    </source>
</evidence>
<dbReference type="AlphaFoldDB" id="A0A849I664"/>
<protein>
    <submittedName>
        <fullName evidence="7">MipA/OmpV family protein</fullName>
    </submittedName>
</protein>
<evidence type="ECO:0000256" key="5">
    <source>
        <dbReference type="ARBA" id="ARBA00023237"/>
    </source>
</evidence>
<evidence type="ECO:0000256" key="6">
    <source>
        <dbReference type="SAM" id="SignalP"/>
    </source>
</evidence>
<comment type="similarity">
    <text evidence="2">Belongs to the MipA/OmpV family.</text>
</comment>
<dbReference type="InterPro" id="IPR010583">
    <property type="entry name" value="MipA"/>
</dbReference>
<evidence type="ECO:0000256" key="3">
    <source>
        <dbReference type="ARBA" id="ARBA00022729"/>
    </source>
</evidence>
<feature type="signal peptide" evidence="6">
    <location>
        <begin position="1"/>
        <end position="22"/>
    </location>
</feature>
<name>A0A849I664_9HYPH</name>
<reference evidence="7 8" key="1">
    <citation type="submission" date="2020-04" db="EMBL/GenBank/DDBJ databases">
        <title>Enterovirga sp. isolate from soil.</title>
        <authorList>
            <person name="Chea S."/>
            <person name="Kim D.-U."/>
        </authorList>
    </citation>
    <scope>NUCLEOTIDE SEQUENCE [LARGE SCALE GENOMIC DNA]</scope>
    <source>
        <strain evidence="7 8">DB1703</strain>
    </source>
</reference>
<dbReference type="RefSeq" id="WP_171217352.1">
    <property type="nucleotide sequence ID" value="NZ_JABEPP010000002.1"/>
</dbReference>
<dbReference type="PANTHER" id="PTHR38776:SF1">
    <property type="entry name" value="MLTA-INTERACTING PROTEIN-RELATED"/>
    <property type="match status" value="1"/>
</dbReference>
<keyword evidence="5" id="KW-0998">Cell outer membrane</keyword>
<dbReference type="Pfam" id="PF06629">
    <property type="entry name" value="MipA"/>
    <property type="match status" value="1"/>
</dbReference>
<dbReference type="GO" id="GO:0009279">
    <property type="term" value="C:cell outer membrane"/>
    <property type="evidence" value="ECO:0007669"/>
    <property type="project" value="UniProtKB-SubCell"/>
</dbReference>
<dbReference type="Proteomes" id="UP000564885">
    <property type="component" value="Unassembled WGS sequence"/>
</dbReference>
<dbReference type="PANTHER" id="PTHR38776">
    <property type="entry name" value="MLTA-INTERACTING PROTEIN-RELATED"/>
    <property type="match status" value="1"/>
</dbReference>
<dbReference type="EMBL" id="JABEPP010000002">
    <property type="protein sequence ID" value="NNM71815.1"/>
    <property type="molecule type" value="Genomic_DNA"/>
</dbReference>
<comment type="subcellular location">
    <subcellularLocation>
        <location evidence="1">Cell outer membrane</location>
    </subcellularLocation>
</comment>
<gene>
    <name evidence="7" type="ORF">HJG44_05305</name>
</gene>
<organism evidence="7 8">
    <name type="scientific">Enterovirga aerilata</name>
    <dbReference type="NCBI Taxonomy" id="2730920"/>
    <lineage>
        <taxon>Bacteria</taxon>
        <taxon>Pseudomonadati</taxon>
        <taxon>Pseudomonadota</taxon>
        <taxon>Alphaproteobacteria</taxon>
        <taxon>Hyphomicrobiales</taxon>
        <taxon>Methylobacteriaceae</taxon>
        <taxon>Enterovirga</taxon>
    </lineage>
</organism>
<keyword evidence="8" id="KW-1185">Reference proteome</keyword>
<evidence type="ECO:0000256" key="1">
    <source>
        <dbReference type="ARBA" id="ARBA00004442"/>
    </source>
</evidence>
<proteinExistence type="inferred from homology"/>
<sequence>MTFRFAALLAAPFALCSTLAPAADLGSLRTLRSPMMVQAETYVVTLTANGQFMPRFPGSDKLTGIGYPSLNIRRAGEPPRFAAPDDGFSISLYDEIPELRFGPVVRVQGGRYYSDDRRLVGLRKINWSVEPGIFLEYFPVSFIRARVELRYALNGAEGFVGNAGLDFIAPIDRLTLSVGPRLSFGDANYVRRYFGVTPAEAAANAIIPAAYRPGADVTAAGVLAAASYQWNETWGTTIYGGYNRLIGDAGRSPIPRLIGSRDQWIFGASVSYSFNWTR</sequence>
<evidence type="ECO:0000256" key="4">
    <source>
        <dbReference type="ARBA" id="ARBA00023136"/>
    </source>
</evidence>
<evidence type="ECO:0000256" key="2">
    <source>
        <dbReference type="ARBA" id="ARBA00005722"/>
    </source>
</evidence>
<accession>A0A849I664</accession>
<keyword evidence="4" id="KW-0472">Membrane</keyword>
<evidence type="ECO:0000313" key="8">
    <source>
        <dbReference type="Proteomes" id="UP000564885"/>
    </source>
</evidence>
<comment type="caution">
    <text evidence="7">The sequence shown here is derived from an EMBL/GenBank/DDBJ whole genome shotgun (WGS) entry which is preliminary data.</text>
</comment>
<feature type="chain" id="PRO_5032449772" evidence="6">
    <location>
        <begin position="23"/>
        <end position="278"/>
    </location>
</feature>